<keyword evidence="4" id="KW-0547">Nucleotide-binding</keyword>
<dbReference type="InterPro" id="IPR032675">
    <property type="entry name" value="LRR_dom_sf"/>
</dbReference>
<evidence type="ECO:0000256" key="6">
    <source>
        <dbReference type="ARBA" id="ARBA00022840"/>
    </source>
</evidence>
<accession>A0A7I8KL13</accession>
<keyword evidence="3" id="KW-0677">Repeat</keyword>
<name>A0A7I8KL13_SPIIN</name>
<feature type="coiled-coil region" evidence="7">
    <location>
        <begin position="39"/>
        <end position="69"/>
    </location>
</feature>
<proteinExistence type="inferred from homology"/>
<keyword evidence="13" id="KW-1185">Reference proteome</keyword>
<dbReference type="GO" id="GO:0006952">
    <property type="term" value="P:defense response"/>
    <property type="evidence" value="ECO:0007669"/>
    <property type="project" value="UniProtKB-KW"/>
</dbReference>
<evidence type="ECO:0000256" key="5">
    <source>
        <dbReference type="ARBA" id="ARBA00022821"/>
    </source>
</evidence>
<dbReference type="Proteomes" id="UP000663760">
    <property type="component" value="Chromosome 6"/>
</dbReference>
<dbReference type="EMBL" id="LR746269">
    <property type="protein sequence ID" value="CAA7398477.1"/>
    <property type="molecule type" value="Genomic_DNA"/>
</dbReference>
<dbReference type="Pfam" id="PF23559">
    <property type="entry name" value="WHD_DRP"/>
    <property type="match status" value="1"/>
</dbReference>
<dbReference type="InterPro" id="IPR056789">
    <property type="entry name" value="LRR_R13L1-DRL21"/>
</dbReference>
<comment type="similarity">
    <text evidence="1">Belongs to the disease resistance NB-LRR family.</text>
</comment>
<sequence length="974" mass="110331">MLSRKLSQLVGNGLGLPDKIWEKAIDLAVSFVESEYSLIQGVEREHEKLKRLEERIEATLVDADRLDIEDERALIWLRDLRDVKLDAGDVDEDLQVRPLAARALTRRRLWHHIAPVSLPLLRFRRSVAMAIAEINERYEEISRDRENLALRRGEGGMRVRRMQPPGGSVLPEEALIIGRDGDRDEIVSLLVTRRDGGQLPVVPIYGMGGLGKTALAKLVFNDARVKNRFQSKRIWISAADGFDVVGMTKKIFEFVTGEPCHFSNFDLIQRKVRQRLTEGGPFLLVLDSVGAEGPRNWDDLRLCLPAGGGESRVLITTRKEDVAIGMGTVARESLPGLTDKHCYRLLERRAFPAEGFDRVTGLGEIGEQIARKCQGSPLAAISIGGLLHGEKEKEEWERVLREMEAFPLEENDILPQLNLTYALLPLPLKKCFAFCGIFPEGYLIDKDLLVKLWMAQGFIQPRGTQRMEKLGSQYFEQLLWISFFQASSDRNQGQASPTTYVIPSLFQKLASSLRDSDCVRMVNGTSPEPGSRLENTRHASFFIKSEDEEQAGAPDFTVLHECRKLRTLSLVDGGRRIDKLPADLLPKLRFLRALDLNDSAVRELPDSVGELKLLRFLGLRKTKIELLPESVATLSNLQTLELSHCYELRMLPKRTSELTNLRHLGLHVDQPTRSKLQSTPPGIGRLRSLETLSRFIVGTEDGCGLSQMKDLKLRGELWISKLENVRRPEDARQANLRNKDYLHSLTLEWSDSELHNQQYPHDTDMIEGFQPPSVLKYLCILNYNGATVPEWELQDLEILKLSNCRKWNDLPRVGRMDALKELTIEGIHGSTSTEHLLSRHDRSPRFPALEKLTLCDLPDLLNWSVGEGDMARLSELNVSSCPKLGDLHRLPPSVRKLTLKGCKALRRLPQLPDGLEHIELQDVPLVMCLPQAVPSSLAYLAVIRCPFLEWRCRENKGKDWHKIERVVERKIIGA</sequence>
<dbReference type="Gene3D" id="1.20.5.4130">
    <property type="match status" value="1"/>
</dbReference>
<evidence type="ECO:0000256" key="4">
    <source>
        <dbReference type="ARBA" id="ARBA00022741"/>
    </source>
</evidence>
<evidence type="ECO:0000256" key="2">
    <source>
        <dbReference type="ARBA" id="ARBA00022614"/>
    </source>
</evidence>
<dbReference type="AlphaFoldDB" id="A0A7I8KL13"/>
<dbReference type="InterPro" id="IPR002182">
    <property type="entry name" value="NB-ARC"/>
</dbReference>
<dbReference type="Gene3D" id="3.40.50.300">
    <property type="entry name" value="P-loop containing nucleotide triphosphate hydrolases"/>
    <property type="match status" value="1"/>
</dbReference>
<evidence type="ECO:0000259" key="9">
    <source>
        <dbReference type="Pfam" id="PF18052"/>
    </source>
</evidence>
<dbReference type="InterPro" id="IPR042197">
    <property type="entry name" value="Apaf_helical"/>
</dbReference>
<feature type="domain" description="Disease resistance N-terminal" evidence="9">
    <location>
        <begin position="25"/>
        <end position="98"/>
    </location>
</feature>
<evidence type="ECO:0000259" key="10">
    <source>
        <dbReference type="Pfam" id="PF23559"/>
    </source>
</evidence>
<dbReference type="GO" id="GO:0005524">
    <property type="term" value="F:ATP binding"/>
    <property type="evidence" value="ECO:0007669"/>
    <property type="project" value="UniProtKB-KW"/>
</dbReference>
<feature type="domain" description="Disease resistance protein winged helix" evidence="10">
    <location>
        <begin position="437"/>
        <end position="510"/>
    </location>
</feature>
<feature type="domain" description="NB-ARC" evidence="8">
    <location>
        <begin position="184"/>
        <end position="353"/>
    </location>
</feature>
<keyword evidence="5" id="KW-0611">Plant defense</keyword>
<dbReference type="Gene3D" id="1.10.8.430">
    <property type="entry name" value="Helical domain of apoptotic protease-activating factors"/>
    <property type="match status" value="1"/>
</dbReference>
<evidence type="ECO:0000313" key="13">
    <source>
        <dbReference type="Proteomes" id="UP000663760"/>
    </source>
</evidence>
<protein>
    <submittedName>
        <fullName evidence="12">Uncharacterized protein</fullName>
    </submittedName>
</protein>
<dbReference type="Pfam" id="PF25019">
    <property type="entry name" value="LRR_R13L1-DRL21"/>
    <property type="match status" value="1"/>
</dbReference>
<dbReference type="InterPro" id="IPR041118">
    <property type="entry name" value="Rx_N"/>
</dbReference>
<dbReference type="InterPro" id="IPR058922">
    <property type="entry name" value="WHD_DRP"/>
</dbReference>
<dbReference type="Gene3D" id="1.10.10.10">
    <property type="entry name" value="Winged helix-like DNA-binding domain superfamily/Winged helix DNA-binding domain"/>
    <property type="match status" value="1"/>
</dbReference>
<dbReference type="Gene3D" id="3.80.10.10">
    <property type="entry name" value="Ribonuclease Inhibitor"/>
    <property type="match status" value="2"/>
</dbReference>
<evidence type="ECO:0000313" key="12">
    <source>
        <dbReference type="EMBL" id="CAA7398477.1"/>
    </source>
</evidence>
<dbReference type="PANTHER" id="PTHR36766:SF40">
    <property type="entry name" value="DISEASE RESISTANCE PROTEIN RGA3"/>
    <property type="match status" value="1"/>
</dbReference>
<keyword evidence="6" id="KW-0067">ATP-binding</keyword>
<dbReference type="InterPro" id="IPR027417">
    <property type="entry name" value="P-loop_NTPase"/>
</dbReference>
<dbReference type="PANTHER" id="PTHR36766">
    <property type="entry name" value="PLANT BROAD-SPECTRUM MILDEW RESISTANCE PROTEIN RPW8"/>
    <property type="match status" value="1"/>
</dbReference>
<gene>
    <name evidence="12" type="ORF">SI8410_06009142</name>
</gene>
<feature type="domain" description="R13L1/DRL21-like LRR repeat region" evidence="11">
    <location>
        <begin position="705"/>
        <end position="826"/>
    </location>
</feature>
<reference evidence="12" key="1">
    <citation type="submission" date="2020-02" db="EMBL/GenBank/DDBJ databases">
        <authorList>
            <person name="Scholz U."/>
            <person name="Mascher M."/>
            <person name="Fiebig A."/>
        </authorList>
    </citation>
    <scope>NUCLEOTIDE SEQUENCE</scope>
</reference>
<dbReference type="Pfam" id="PF00931">
    <property type="entry name" value="NB-ARC"/>
    <property type="match status" value="1"/>
</dbReference>
<dbReference type="GO" id="GO:0043531">
    <property type="term" value="F:ADP binding"/>
    <property type="evidence" value="ECO:0007669"/>
    <property type="project" value="InterPro"/>
</dbReference>
<evidence type="ECO:0000256" key="1">
    <source>
        <dbReference type="ARBA" id="ARBA00008894"/>
    </source>
</evidence>
<evidence type="ECO:0000259" key="8">
    <source>
        <dbReference type="Pfam" id="PF00931"/>
    </source>
</evidence>
<evidence type="ECO:0000256" key="7">
    <source>
        <dbReference type="SAM" id="Coils"/>
    </source>
</evidence>
<dbReference type="PRINTS" id="PR00364">
    <property type="entry name" value="DISEASERSIST"/>
</dbReference>
<evidence type="ECO:0000259" key="11">
    <source>
        <dbReference type="Pfam" id="PF25019"/>
    </source>
</evidence>
<evidence type="ECO:0000256" key="3">
    <source>
        <dbReference type="ARBA" id="ARBA00022737"/>
    </source>
</evidence>
<dbReference type="InterPro" id="IPR036388">
    <property type="entry name" value="WH-like_DNA-bd_sf"/>
</dbReference>
<dbReference type="SUPFAM" id="SSF52058">
    <property type="entry name" value="L domain-like"/>
    <property type="match status" value="1"/>
</dbReference>
<dbReference type="SUPFAM" id="SSF52540">
    <property type="entry name" value="P-loop containing nucleoside triphosphate hydrolases"/>
    <property type="match status" value="1"/>
</dbReference>
<dbReference type="OrthoDB" id="2973320at2759"/>
<keyword evidence="7" id="KW-0175">Coiled coil</keyword>
<keyword evidence="2" id="KW-0433">Leucine-rich repeat</keyword>
<dbReference type="Pfam" id="PF18052">
    <property type="entry name" value="Rx_N"/>
    <property type="match status" value="1"/>
</dbReference>
<dbReference type="GO" id="GO:0051707">
    <property type="term" value="P:response to other organism"/>
    <property type="evidence" value="ECO:0007669"/>
    <property type="project" value="UniProtKB-ARBA"/>
</dbReference>
<organism evidence="12 13">
    <name type="scientific">Spirodela intermedia</name>
    <name type="common">Intermediate duckweed</name>
    <dbReference type="NCBI Taxonomy" id="51605"/>
    <lineage>
        <taxon>Eukaryota</taxon>
        <taxon>Viridiplantae</taxon>
        <taxon>Streptophyta</taxon>
        <taxon>Embryophyta</taxon>
        <taxon>Tracheophyta</taxon>
        <taxon>Spermatophyta</taxon>
        <taxon>Magnoliopsida</taxon>
        <taxon>Liliopsida</taxon>
        <taxon>Araceae</taxon>
        <taxon>Lemnoideae</taxon>
        <taxon>Spirodela</taxon>
    </lineage>
</organism>